<dbReference type="PRINTS" id="PR00080">
    <property type="entry name" value="SDRFAMILY"/>
</dbReference>
<comment type="caution">
    <text evidence="5">The sequence shown here is derived from an EMBL/GenBank/DDBJ whole genome shotgun (WGS) entry which is preliminary data.</text>
</comment>
<feature type="domain" description="Ketoreductase" evidence="4">
    <location>
        <begin position="8"/>
        <end position="193"/>
    </location>
</feature>
<evidence type="ECO:0000313" key="6">
    <source>
        <dbReference type="Proteomes" id="UP000609531"/>
    </source>
</evidence>
<protein>
    <submittedName>
        <fullName evidence="5">SDR family oxidoreductase</fullName>
    </submittedName>
</protein>
<dbReference type="FunFam" id="3.40.50.720:FF:000084">
    <property type="entry name" value="Short-chain dehydrogenase reductase"/>
    <property type="match status" value="1"/>
</dbReference>
<gene>
    <name evidence="5" type="ORF">JCR33_22530</name>
</gene>
<dbReference type="Proteomes" id="UP000609531">
    <property type="component" value="Unassembled WGS sequence"/>
</dbReference>
<keyword evidence="2" id="KW-0560">Oxidoreductase</keyword>
<dbReference type="InterPro" id="IPR036291">
    <property type="entry name" value="NAD(P)-bd_dom_sf"/>
</dbReference>
<reference evidence="5" key="1">
    <citation type="submission" date="2020-12" db="EMBL/GenBank/DDBJ databases">
        <title>Bacterial taxonomy.</title>
        <authorList>
            <person name="Pan X."/>
        </authorList>
    </citation>
    <scope>NUCLEOTIDE SEQUENCE</scope>
    <source>
        <strain evidence="5">B2012</strain>
    </source>
</reference>
<dbReference type="AlphaFoldDB" id="A0A934IVH5"/>
<dbReference type="InterPro" id="IPR002347">
    <property type="entry name" value="SDR_fam"/>
</dbReference>
<organism evidence="5 6">
    <name type="scientific">Acuticoccus mangrovi</name>
    <dbReference type="NCBI Taxonomy" id="2796142"/>
    <lineage>
        <taxon>Bacteria</taxon>
        <taxon>Pseudomonadati</taxon>
        <taxon>Pseudomonadota</taxon>
        <taxon>Alphaproteobacteria</taxon>
        <taxon>Hyphomicrobiales</taxon>
        <taxon>Amorphaceae</taxon>
        <taxon>Acuticoccus</taxon>
    </lineage>
</organism>
<dbReference type="PROSITE" id="PS00061">
    <property type="entry name" value="ADH_SHORT"/>
    <property type="match status" value="1"/>
</dbReference>
<evidence type="ECO:0000256" key="1">
    <source>
        <dbReference type="ARBA" id="ARBA00006484"/>
    </source>
</evidence>
<dbReference type="GO" id="GO:0016491">
    <property type="term" value="F:oxidoreductase activity"/>
    <property type="evidence" value="ECO:0007669"/>
    <property type="project" value="UniProtKB-KW"/>
</dbReference>
<comment type="similarity">
    <text evidence="1">Belongs to the short-chain dehydrogenases/reductases (SDR) family.</text>
</comment>
<evidence type="ECO:0000256" key="2">
    <source>
        <dbReference type="ARBA" id="ARBA00023002"/>
    </source>
</evidence>
<proteinExistence type="inferred from homology"/>
<dbReference type="RefSeq" id="WP_198884400.1">
    <property type="nucleotide sequence ID" value="NZ_JAEKJA010000030.1"/>
</dbReference>
<dbReference type="InterPro" id="IPR057326">
    <property type="entry name" value="KR_dom"/>
</dbReference>
<name>A0A934IVH5_9HYPH</name>
<evidence type="ECO:0000256" key="3">
    <source>
        <dbReference type="ARBA" id="ARBA00023027"/>
    </source>
</evidence>
<evidence type="ECO:0000313" key="5">
    <source>
        <dbReference type="EMBL" id="MBJ3778494.1"/>
    </source>
</evidence>
<dbReference type="PRINTS" id="PR00081">
    <property type="entry name" value="GDHRDH"/>
</dbReference>
<sequence length="249" mass="25094">MEPLDDPGVAVVTGGGGDLGRATALRLARDGAAVALLDSSLAGAQHTLDEIEAAGGRGIALEADVTRADTLEHAFDAIERTLGGVAVLVNSAGIAGAVAPIDAYPEAVFDRVMAVNVKGVLLVMQAALPRMARRGHGAIVNVASTSAIRGRAGLAGYVASKHAVLGLTRVAALDAAGRGVRVNAVLPGPIAGRMIESIESQVDGGVRRAGAANFARPEDVANVIAFLASEEARHMNGAALVVDDGSTLM</sequence>
<dbReference type="Pfam" id="PF13561">
    <property type="entry name" value="adh_short_C2"/>
    <property type="match status" value="1"/>
</dbReference>
<dbReference type="SMART" id="SM00822">
    <property type="entry name" value="PKS_KR"/>
    <property type="match status" value="1"/>
</dbReference>
<dbReference type="PANTHER" id="PTHR24321:SF8">
    <property type="entry name" value="ESTRADIOL 17-BETA-DEHYDROGENASE 8-RELATED"/>
    <property type="match status" value="1"/>
</dbReference>
<keyword evidence="3" id="KW-0520">NAD</keyword>
<evidence type="ECO:0000259" key="4">
    <source>
        <dbReference type="SMART" id="SM00822"/>
    </source>
</evidence>
<dbReference type="CDD" id="cd05233">
    <property type="entry name" value="SDR_c"/>
    <property type="match status" value="1"/>
</dbReference>
<accession>A0A934IVH5</accession>
<dbReference type="InterPro" id="IPR020904">
    <property type="entry name" value="Sc_DH/Rdtase_CS"/>
</dbReference>
<dbReference type="SUPFAM" id="SSF51735">
    <property type="entry name" value="NAD(P)-binding Rossmann-fold domains"/>
    <property type="match status" value="1"/>
</dbReference>
<dbReference type="EMBL" id="JAEKJA010000030">
    <property type="protein sequence ID" value="MBJ3778494.1"/>
    <property type="molecule type" value="Genomic_DNA"/>
</dbReference>
<keyword evidence="6" id="KW-1185">Reference proteome</keyword>
<dbReference type="Gene3D" id="3.40.50.720">
    <property type="entry name" value="NAD(P)-binding Rossmann-like Domain"/>
    <property type="match status" value="1"/>
</dbReference>
<dbReference type="PANTHER" id="PTHR24321">
    <property type="entry name" value="DEHYDROGENASES, SHORT CHAIN"/>
    <property type="match status" value="1"/>
</dbReference>